<proteinExistence type="predicted"/>
<dbReference type="EMBL" id="LIZX01000010">
    <property type="protein sequence ID" value="KPJ69962.1"/>
    <property type="molecule type" value="Genomic_DNA"/>
</dbReference>
<keyword evidence="1" id="KW-1133">Transmembrane helix</keyword>
<feature type="transmembrane region" description="Helical" evidence="1">
    <location>
        <begin position="39"/>
        <end position="64"/>
    </location>
</feature>
<feature type="transmembrane region" description="Helical" evidence="1">
    <location>
        <begin position="12"/>
        <end position="33"/>
    </location>
</feature>
<gene>
    <name evidence="2" type="ORF">AMJ44_01370</name>
</gene>
<evidence type="ECO:0000313" key="3">
    <source>
        <dbReference type="Proteomes" id="UP000051861"/>
    </source>
</evidence>
<keyword evidence="1" id="KW-0812">Transmembrane</keyword>
<comment type="caution">
    <text evidence="2">The sequence shown here is derived from an EMBL/GenBank/DDBJ whole genome shotgun (WGS) entry which is preliminary data.</text>
</comment>
<evidence type="ECO:0000256" key="1">
    <source>
        <dbReference type="SAM" id="Phobius"/>
    </source>
</evidence>
<keyword evidence="1" id="KW-0472">Membrane</keyword>
<accession>A0A0S7Y5S9</accession>
<protein>
    <submittedName>
        <fullName evidence="2">Uncharacterized protein</fullName>
    </submittedName>
</protein>
<evidence type="ECO:0000313" key="2">
    <source>
        <dbReference type="EMBL" id="KPJ69962.1"/>
    </source>
</evidence>
<sequence>MKKAPFGATRAALGCGVLMIFLTGILGFVLSFFTNDPELAVAVRSRCLIGILIGIGMVITWKLVKQRLE</sequence>
<organism evidence="2 3">
    <name type="scientific">candidate division WOR-1 bacterium DG_54_3</name>
    <dbReference type="NCBI Taxonomy" id="1703775"/>
    <lineage>
        <taxon>Bacteria</taxon>
        <taxon>Bacillati</taxon>
        <taxon>Saganbacteria</taxon>
    </lineage>
</organism>
<dbReference type="Proteomes" id="UP000051861">
    <property type="component" value="Unassembled WGS sequence"/>
</dbReference>
<name>A0A0S7Y5S9_UNCSA</name>
<reference evidence="2 3" key="1">
    <citation type="journal article" date="2015" name="Microbiome">
        <title>Genomic resolution of linkages in carbon, nitrogen, and sulfur cycling among widespread estuary sediment bacteria.</title>
        <authorList>
            <person name="Baker B.J."/>
            <person name="Lazar C.S."/>
            <person name="Teske A.P."/>
            <person name="Dick G.J."/>
        </authorList>
    </citation>
    <scope>NUCLEOTIDE SEQUENCE [LARGE SCALE GENOMIC DNA]</scope>
    <source>
        <strain evidence="2">DG_54_3</strain>
    </source>
</reference>
<dbReference type="AlphaFoldDB" id="A0A0S7Y5S9"/>